<organism evidence="2 3">
    <name type="scientific">Marmota monax</name>
    <name type="common">Woodchuck</name>
    <dbReference type="NCBI Taxonomy" id="9995"/>
    <lineage>
        <taxon>Eukaryota</taxon>
        <taxon>Metazoa</taxon>
        <taxon>Chordata</taxon>
        <taxon>Craniata</taxon>
        <taxon>Vertebrata</taxon>
        <taxon>Euteleostomi</taxon>
        <taxon>Mammalia</taxon>
        <taxon>Eutheria</taxon>
        <taxon>Euarchontoglires</taxon>
        <taxon>Glires</taxon>
        <taxon>Rodentia</taxon>
        <taxon>Sciuromorpha</taxon>
        <taxon>Sciuridae</taxon>
        <taxon>Xerinae</taxon>
        <taxon>Marmotini</taxon>
        <taxon>Marmota</taxon>
    </lineage>
</organism>
<dbReference type="AlphaFoldDB" id="A0A5E4BXV9"/>
<feature type="compositionally biased region" description="Low complexity" evidence="1">
    <location>
        <begin position="41"/>
        <end position="56"/>
    </location>
</feature>
<protein>
    <submittedName>
        <fullName evidence="2">Uncharacterized protein</fullName>
    </submittedName>
</protein>
<dbReference type="EMBL" id="CABDUW010000745">
    <property type="protein sequence ID" value="VTJ74478.1"/>
    <property type="molecule type" value="Genomic_DNA"/>
</dbReference>
<feature type="non-terminal residue" evidence="2">
    <location>
        <position position="113"/>
    </location>
</feature>
<feature type="compositionally biased region" description="Basic and acidic residues" evidence="1">
    <location>
        <begin position="1"/>
        <end position="17"/>
    </location>
</feature>
<gene>
    <name evidence="2" type="ORF">MONAX_5E030751</name>
</gene>
<accession>A0A5E4BXV9</accession>
<sequence length="113" mass="11823">GLGGRAARDSCTHREAPRPPPPLTCRRRRRLWAALTGAALVRDRSGAAAASAAPRPGARPPGPKRLQPRLSGARVPSQGDAERPQSRLCPKVQRRTGDRGARGRGPAVGGQGS</sequence>
<proteinExistence type="predicted"/>
<evidence type="ECO:0000256" key="1">
    <source>
        <dbReference type="SAM" id="MobiDB-lite"/>
    </source>
</evidence>
<evidence type="ECO:0000313" key="2">
    <source>
        <dbReference type="EMBL" id="VTJ74478.1"/>
    </source>
</evidence>
<reference evidence="2" key="1">
    <citation type="submission" date="2019-04" db="EMBL/GenBank/DDBJ databases">
        <authorList>
            <person name="Alioto T."/>
            <person name="Alioto T."/>
        </authorList>
    </citation>
    <scope>NUCLEOTIDE SEQUENCE [LARGE SCALE GENOMIC DNA]</scope>
</reference>
<evidence type="ECO:0000313" key="3">
    <source>
        <dbReference type="Proteomes" id="UP000335636"/>
    </source>
</evidence>
<keyword evidence="3" id="KW-1185">Reference proteome</keyword>
<name>A0A5E4BXV9_MARMO</name>
<dbReference type="Proteomes" id="UP000335636">
    <property type="component" value="Unassembled WGS sequence"/>
</dbReference>
<feature type="region of interest" description="Disordered" evidence="1">
    <location>
        <begin position="1"/>
        <end position="27"/>
    </location>
</feature>
<feature type="region of interest" description="Disordered" evidence="1">
    <location>
        <begin position="41"/>
        <end position="113"/>
    </location>
</feature>
<comment type="caution">
    <text evidence="2">The sequence shown here is derived from an EMBL/GenBank/DDBJ whole genome shotgun (WGS) entry which is preliminary data.</text>
</comment>
<feature type="non-terminal residue" evidence="2">
    <location>
        <position position="1"/>
    </location>
</feature>